<dbReference type="Pfam" id="PF00379">
    <property type="entry name" value="Chitin_bind_4"/>
    <property type="match status" value="1"/>
</dbReference>
<organism evidence="4 5">
    <name type="scientific">Pseudolycoriella hygida</name>
    <dbReference type="NCBI Taxonomy" id="35572"/>
    <lineage>
        <taxon>Eukaryota</taxon>
        <taxon>Metazoa</taxon>
        <taxon>Ecdysozoa</taxon>
        <taxon>Arthropoda</taxon>
        <taxon>Hexapoda</taxon>
        <taxon>Insecta</taxon>
        <taxon>Pterygota</taxon>
        <taxon>Neoptera</taxon>
        <taxon>Endopterygota</taxon>
        <taxon>Diptera</taxon>
        <taxon>Nematocera</taxon>
        <taxon>Sciaroidea</taxon>
        <taxon>Sciaridae</taxon>
        <taxon>Pseudolycoriella</taxon>
    </lineage>
</organism>
<evidence type="ECO:0000256" key="1">
    <source>
        <dbReference type="ARBA" id="ARBA00022460"/>
    </source>
</evidence>
<keyword evidence="5" id="KW-1185">Reference proteome</keyword>
<dbReference type="PANTHER" id="PTHR10380:SF173">
    <property type="entry name" value="CUTICULAR PROTEIN 47EF, ISOFORM C-RELATED"/>
    <property type="match status" value="1"/>
</dbReference>
<reference evidence="4" key="1">
    <citation type="submission" date="2022-07" db="EMBL/GenBank/DDBJ databases">
        <authorList>
            <person name="Trinca V."/>
            <person name="Uliana J.V.C."/>
            <person name="Torres T.T."/>
            <person name="Ward R.J."/>
            <person name="Monesi N."/>
        </authorList>
    </citation>
    <scope>NUCLEOTIDE SEQUENCE</scope>
    <source>
        <strain evidence="4">HSMRA1968</strain>
        <tissue evidence="4">Whole embryos</tissue>
    </source>
</reference>
<dbReference type="InterPro" id="IPR000618">
    <property type="entry name" value="Insect_cuticle"/>
</dbReference>
<dbReference type="GO" id="GO:0062129">
    <property type="term" value="C:chitin-based extracellular matrix"/>
    <property type="evidence" value="ECO:0007669"/>
    <property type="project" value="TreeGrafter"/>
</dbReference>
<dbReference type="OrthoDB" id="6629557at2759"/>
<feature type="signal peptide" evidence="3">
    <location>
        <begin position="1"/>
        <end position="18"/>
    </location>
</feature>
<sequence length="124" mass="12896">MAKIAICFLVVLISEVLSAPQGDVQVLRYDNNNQGSGNYVYTYELSNGQIHSEAGGLSDADGDGEPVVVVSGGYSYVGDDGITYWVNYTADEDGYHPVVGQGPGGIKGGDSASLDPSVFKSLVG</sequence>
<dbReference type="AlphaFoldDB" id="A0A9Q0RVW8"/>
<dbReference type="PRINTS" id="PR00947">
    <property type="entry name" value="CUTICLE"/>
</dbReference>
<dbReference type="GO" id="GO:0008010">
    <property type="term" value="F:structural constituent of chitin-based larval cuticle"/>
    <property type="evidence" value="ECO:0007669"/>
    <property type="project" value="TreeGrafter"/>
</dbReference>
<comment type="caution">
    <text evidence="4">The sequence shown here is derived from an EMBL/GenBank/DDBJ whole genome shotgun (WGS) entry which is preliminary data.</text>
</comment>
<accession>A0A9Q0RVW8</accession>
<evidence type="ECO:0000256" key="2">
    <source>
        <dbReference type="PROSITE-ProRule" id="PRU00497"/>
    </source>
</evidence>
<gene>
    <name evidence="4" type="primary">CP12_7</name>
    <name evidence="4" type="ORF">Bhyg_17752</name>
</gene>
<protein>
    <submittedName>
        <fullName evidence="4">Flexible cuticle protein 12</fullName>
    </submittedName>
</protein>
<name>A0A9Q0RVW8_9DIPT</name>
<dbReference type="InterPro" id="IPR031311">
    <property type="entry name" value="CHIT_BIND_RR_consensus"/>
</dbReference>
<dbReference type="Proteomes" id="UP001151699">
    <property type="component" value="Unassembled WGS sequence"/>
</dbReference>
<dbReference type="InterPro" id="IPR050468">
    <property type="entry name" value="Cuticle_Struct_Prot"/>
</dbReference>
<evidence type="ECO:0000313" key="5">
    <source>
        <dbReference type="Proteomes" id="UP001151699"/>
    </source>
</evidence>
<dbReference type="PANTHER" id="PTHR10380">
    <property type="entry name" value="CUTICLE PROTEIN"/>
    <property type="match status" value="1"/>
</dbReference>
<dbReference type="PROSITE" id="PS00233">
    <property type="entry name" value="CHIT_BIND_RR_1"/>
    <property type="match status" value="1"/>
</dbReference>
<keyword evidence="1 2" id="KW-0193">Cuticle</keyword>
<dbReference type="PROSITE" id="PS51155">
    <property type="entry name" value="CHIT_BIND_RR_2"/>
    <property type="match status" value="1"/>
</dbReference>
<evidence type="ECO:0000313" key="4">
    <source>
        <dbReference type="EMBL" id="KAJ6634057.1"/>
    </source>
</evidence>
<keyword evidence="3" id="KW-0732">Signal</keyword>
<proteinExistence type="predicted"/>
<dbReference type="EMBL" id="WJQU01001138">
    <property type="protein sequence ID" value="KAJ6634057.1"/>
    <property type="molecule type" value="Genomic_DNA"/>
</dbReference>
<evidence type="ECO:0000256" key="3">
    <source>
        <dbReference type="SAM" id="SignalP"/>
    </source>
</evidence>
<feature type="chain" id="PRO_5040230618" evidence="3">
    <location>
        <begin position="19"/>
        <end position="124"/>
    </location>
</feature>